<sequence length="63" mass="7232">MDHYPDCVGDYARPKAKQTLASYLPRDREAVHLHQHFDLAHMATPALTKAQQFIPQYPPCPPF</sequence>
<protein>
    <submittedName>
        <fullName evidence="1">Uncharacterized protein</fullName>
    </submittedName>
</protein>
<reference evidence="2" key="1">
    <citation type="journal article" date="2021" name="BMC Genomics">
        <title>Chromosome-level genome assembly and manually-curated proteome of model necrotroph Parastagonospora nodorum Sn15 reveals a genome-wide trove of candidate effector homologs, and redundancy of virulence-related functions within an accessory chromosome.</title>
        <authorList>
            <person name="Bertazzoni S."/>
            <person name="Jones D.A.B."/>
            <person name="Phan H.T."/>
            <person name="Tan K.-C."/>
            <person name="Hane J.K."/>
        </authorList>
    </citation>
    <scope>NUCLEOTIDE SEQUENCE [LARGE SCALE GENOMIC DNA]</scope>
    <source>
        <strain evidence="2">SN15 / ATCC MYA-4574 / FGSC 10173)</strain>
    </source>
</reference>
<name>A0A7U2FDF9_PHANO</name>
<accession>A0A7U2FDF9</accession>
<evidence type="ECO:0000313" key="1">
    <source>
        <dbReference type="EMBL" id="QRD02214.1"/>
    </source>
</evidence>
<dbReference type="EMBL" id="CP069035">
    <property type="protein sequence ID" value="QRD02214.1"/>
    <property type="molecule type" value="Genomic_DNA"/>
</dbReference>
<keyword evidence="2" id="KW-1185">Reference proteome</keyword>
<dbReference type="Proteomes" id="UP000663193">
    <property type="component" value="Chromosome 13"/>
</dbReference>
<organism evidence="1 2">
    <name type="scientific">Phaeosphaeria nodorum (strain SN15 / ATCC MYA-4574 / FGSC 10173)</name>
    <name type="common">Glume blotch fungus</name>
    <name type="synonym">Parastagonospora nodorum</name>
    <dbReference type="NCBI Taxonomy" id="321614"/>
    <lineage>
        <taxon>Eukaryota</taxon>
        <taxon>Fungi</taxon>
        <taxon>Dikarya</taxon>
        <taxon>Ascomycota</taxon>
        <taxon>Pezizomycotina</taxon>
        <taxon>Dothideomycetes</taxon>
        <taxon>Pleosporomycetidae</taxon>
        <taxon>Pleosporales</taxon>
        <taxon>Pleosporineae</taxon>
        <taxon>Phaeosphaeriaceae</taxon>
        <taxon>Parastagonospora</taxon>
    </lineage>
</organism>
<evidence type="ECO:0000313" key="2">
    <source>
        <dbReference type="Proteomes" id="UP000663193"/>
    </source>
</evidence>
<proteinExistence type="predicted"/>
<dbReference type="VEuPathDB" id="FungiDB:JI435_051850"/>
<dbReference type="AlphaFoldDB" id="A0A7U2FDF9"/>
<gene>
    <name evidence="1" type="ORF">JI435_051850</name>
</gene>